<dbReference type="Proteomes" id="UP000292702">
    <property type="component" value="Unassembled WGS sequence"/>
</dbReference>
<feature type="compositionally biased region" description="Basic and acidic residues" evidence="1">
    <location>
        <begin position="78"/>
        <end position="89"/>
    </location>
</feature>
<feature type="region of interest" description="Disordered" evidence="1">
    <location>
        <begin position="417"/>
        <end position="439"/>
    </location>
</feature>
<dbReference type="AlphaFoldDB" id="A0A4R0R647"/>
<feature type="region of interest" description="Disordered" evidence="1">
    <location>
        <begin position="143"/>
        <end position="217"/>
    </location>
</feature>
<proteinExistence type="predicted"/>
<dbReference type="EMBL" id="RWJN01000610">
    <property type="protein sequence ID" value="TCD60365.1"/>
    <property type="molecule type" value="Genomic_DNA"/>
</dbReference>
<protein>
    <submittedName>
        <fullName evidence="2">Uncharacterized protein</fullName>
    </submittedName>
</protein>
<feature type="compositionally biased region" description="Pro residues" evidence="1">
    <location>
        <begin position="62"/>
        <end position="72"/>
    </location>
</feature>
<comment type="caution">
    <text evidence="2">The sequence shown here is derived from an EMBL/GenBank/DDBJ whole genome shotgun (WGS) entry which is preliminary data.</text>
</comment>
<feature type="compositionally biased region" description="Polar residues" evidence="1">
    <location>
        <begin position="162"/>
        <end position="181"/>
    </location>
</feature>
<feature type="compositionally biased region" description="Low complexity" evidence="1">
    <location>
        <begin position="200"/>
        <end position="209"/>
    </location>
</feature>
<sequence>MAPKKRTGHYVPYTERTSPEASPSTQPTDLRSEGSWRSPAPQPSTFSSWTPALAPIVGSPSIPQPEPFPTPDPEQQEEVERERYEREPEPEPSVLAPPADVELGIQNDKVGGMEEIQPRRTRGFVGGFLAELKKFPGFMVKNNPRGSDIAADGAGPSPRLSYYSSASPSVHGSPLPSQMSQPPFRPATVPIEELYESEGSESSSRASQSQMPYDEQTRNEHYDGTTAVHEPMYDPAYAPTDPSVMSSPVQVGAAEMTDYEKTQTPYPFTNPEDKTLQSYVDRLHRFLTDVYYLPWVSLQVATEYIPADDSSRGRYRRGEPVSWYSPKRRKERPEVDLMSSPIPYARSTPPMIQTIPPTPTLSGLYTGSQYTRSINPSEGRLTLTASQYTYAPTHTHRSRSRGPSESGVTAFRELRSPGQATTVSGAYPSPGASSHGLGHHSMSESFHYASPLRNLQPYPSVASALSSPAQARVNPDYFSPKY</sequence>
<dbReference type="OrthoDB" id="3244156at2759"/>
<evidence type="ECO:0000313" key="2">
    <source>
        <dbReference type="EMBL" id="TCD60365.1"/>
    </source>
</evidence>
<evidence type="ECO:0000256" key="1">
    <source>
        <dbReference type="SAM" id="MobiDB-lite"/>
    </source>
</evidence>
<organism evidence="2 3">
    <name type="scientific">Steccherinum ochraceum</name>
    <dbReference type="NCBI Taxonomy" id="92696"/>
    <lineage>
        <taxon>Eukaryota</taxon>
        <taxon>Fungi</taxon>
        <taxon>Dikarya</taxon>
        <taxon>Basidiomycota</taxon>
        <taxon>Agaricomycotina</taxon>
        <taxon>Agaricomycetes</taxon>
        <taxon>Polyporales</taxon>
        <taxon>Steccherinaceae</taxon>
        <taxon>Steccherinum</taxon>
    </lineage>
</organism>
<feature type="compositionally biased region" description="Polar residues" evidence="1">
    <location>
        <begin position="15"/>
        <end position="29"/>
    </location>
</feature>
<gene>
    <name evidence="2" type="ORF">EIP91_010312</name>
</gene>
<keyword evidence="3" id="KW-1185">Reference proteome</keyword>
<reference evidence="2 3" key="1">
    <citation type="submission" date="2018-11" db="EMBL/GenBank/DDBJ databases">
        <title>Genome assembly of Steccherinum ochraceum LE-BIN_3174, the white-rot fungus of the Steccherinaceae family (The Residual Polyporoid clade, Polyporales, Basidiomycota).</title>
        <authorList>
            <person name="Fedorova T.V."/>
            <person name="Glazunova O.A."/>
            <person name="Landesman E.O."/>
            <person name="Moiseenko K.V."/>
            <person name="Psurtseva N.V."/>
            <person name="Savinova O.S."/>
            <person name="Shakhova N.V."/>
            <person name="Tyazhelova T.V."/>
            <person name="Vasina D.V."/>
        </authorList>
    </citation>
    <scope>NUCLEOTIDE SEQUENCE [LARGE SCALE GENOMIC DNA]</scope>
    <source>
        <strain evidence="2 3">LE-BIN_3174</strain>
    </source>
</reference>
<accession>A0A4R0R647</accession>
<evidence type="ECO:0000313" key="3">
    <source>
        <dbReference type="Proteomes" id="UP000292702"/>
    </source>
</evidence>
<name>A0A4R0R647_9APHY</name>
<feature type="region of interest" description="Disordered" evidence="1">
    <location>
        <begin position="1"/>
        <end position="101"/>
    </location>
</feature>